<evidence type="ECO:0000256" key="5">
    <source>
        <dbReference type="SAM" id="Phobius"/>
    </source>
</evidence>
<dbReference type="GO" id="GO:0008381">
    <property type="term" value="F:mechanosensitive monoatomic ion channel activity"/>
    <property type="evidence" value="ECO:0007669"/>
    <property type="project" value="UniProtKB-ARBA"/>
</dbReference>
<accession>A0A919BMG3</accession>
<keyword evidence="2 5" id="KW-0812">Transmembrane</keyword>
<evidence type="ECO:0000256" key="3">
    <source>
        <dbReference type="ARBA" id="ARBA00022989"/>
    </source>
</evidence>
<protein>
    <submittedName>
        <fullName evidence="7">Mechanosensitive ion channel protein MscS</fullName>
    </submittedName>
</protein>
<keyword evidence="3 5" id="KW-1133">Transmembrane helix</keyword>
<keyword evidence="4 5" id="KW-0472">Membrane</keyword>
<dbReference type="InterPro" id="IPR023408">
    <property type="entry name" value="MscS_beta-dom_sf"/>
</dbReference>
<feature type="transmembrane region" description="Helical" evidence="5">
    <location>
        <begin position="47"/>
        <end position="65"/>
    </location>
</feature>
<proteinExistence type="predicted"/>
<evidence type="ECO:0000256" key="2">
    <source>
        <dbReference type="ARBA" id="ARBA00022692"/>
    </source>
</evidence>
<gene>
    <name evidence="7" type="ORF">GCM10017161_28630</name>
</gene>
<dbReference type="SUPFAM" id="SSF50182">
    <property type="entry name" value="Sm-like ribonucleoproteins"/>
    <property type="match status" value="1"/>
</dbReference>
<reference evidence="7" key="2">
    <citation type="submission" date="2020-09" db="EMBL/GenBank/DDBJ databases">
        <authorList>
            <person name="Sun Q."/>
            <person name="Kim S."/>
        </authorList>
    </citation>
    <scope>NUCLEOTIDE SEQUENCE</scope>
    <source>
        <strain evidence="7">KCTC 42731</strain>
    </source>
</reference>
<dbReference type="InterPro" id="IPR006685">
    <property type="entry name" value="MscS_channel_2nd"/>
</dbReference>
<feature type="transmembrane region" description="Helical" evidence="5">
    <location>
        <begin position="6"/>
        <end position="26"/>
    </location>
</feature>
<dbReference type="PANTHER" id="PTHR30566">
    <property type="entry name" value="YNAI-RELATED MECHANOSENSITIVE ION CHANNEL"/>
    <property type="match status" value="1"/>
</dbReference>
<evidence type="ECO:0000256" key="4">
    <source>
        <dbReference type="ARBA" id="ARBA00023136"/>
    </source>
</evidence>
<dbReference type="Gene3D" id="2.30.30.60">
    <property type="match status" value="1"/>
</dbReference>
<evidence type="ECO:0000256" key="1">
    <source>
        <dbReference type="ARBA" id="ARBA00004370"/>
    </source>
</evidence>
<evidence type="ECO:0000313" key="8">
    <source>
        <dbReference type="Proteomes" id="UP000623842"/>
    </source>
</evidence>
<feature type="domain" description="Mechanosensitive ion channel MscS" evidence="6">
    <location>
        <begin position="89"/>
        <end position="161"/>
    </location>
</feature>
<name>A0A919BMG3_9GAMM</name>
<organism evidence="7 8">
    <name type="scientific">Thalassotalea marina</name>
    <dbReference type="NCBI Taxonomy" id="1673741"/>
    <lineage>
        <taxon>Bacteria</taxon>
        <taxon>Pseudomonadati</taxon>
        <taxon>Pseudomonadota</taxon>
        <taxon>Gammaproteobacteria</taxon>
        <taxon>Alteromonadales</taxon>
        <taxon>Colwelliaceae</taxon>
        <taxon>Thalassotalea</taxon>
    </lineage>
</organism>
<dbReference type="AlphaFoldDB" id="A0A919BMG3"/>
<dbReference type="EMBL" id="BNCK01000006">
    <property type="protein sequence ID" value="GHF98409.1"/>
    <property type="molecule type" value="Genomic_DNA"/>
</dbReference>
<evidence type="ECO:0000313" key="7">
    <source>
        <dbReference type="EMBL" id="GHF98409.1"/>
    </source>
</evidence>
<comment type="caution">
    <text evidence="7">The sequence shown here is derived from an EMBL/GenBank/DDBJ whole genome shotgun (WGS) entry which is preliminary data.</text>
</comment>
<dbReference type="PANTHER" id="PTHR30566:SF27">
    <property type="entry name" value="MECHANOSENSITIVE ION CHANNEL PROTEIN"/>
    <property type="match status" value="1"/>
</dbReference>
<reference evidence="7" key="1">
    <citation type="journal article" date="2014" name="Int. J. Syst. Evol. Microbiol.">
        <title>Complete genome sequence of Corynebacterium casei LMG S-19264T (=DSM 44701T), isolated from a smear-ripened cheese.</title>
        <authorList>
            <consortium name="US DOE Joint Genome Institute (JGI-PGF)"/>
            <person name="Walter F."/>
            <person name="Albersmeier A."/>
            <person name="Kalinowski J."/>
            <person name="Ruckert C."/>
        </authorList>
    </citation>
    <scope>NUCLEOTIDE SEQUENCE</scope>
    <source>
        <strain evidence="7">KCTC 42731</strain>
    </source>
</reference>
<feature type="transmembrane region" description="Helical" evidence="5">
    <location>
        <begin position="71"/>
        <end position="99"/>
    </location>
</feature>
<dbReference type="InterPro" id="IPR010920">
    <property type="entry name" value="LSM_dom_sf"/>
</dbReference>
<comment type="subcellular location">
    <subcellularLocation>
        <location evidence="1">Membrane</location>
    </subcellularLocation>
</comment>
<dbReference type="RefSeq" id="WP_189771922.1">
    <property type="nucleotide sequence ID" value="NZ_BNCK01000006.1"/>
</dbReference>
<dbReference type="Pfam" id="PF00924">
    <property type="entry name" value="MS_channel_2nd"/>
    <property type="match status" value="1"/>
</dbReference>
<evidence type="ECO:0000259" key="6">
    <source>
        <dbReference type="Pfam" id="PF00924"/>
    </source>
</evidence>
<dbReference type="Proteomes" id="UP000623842">
    <property type="component" value="Unassembled WGS sequence"/>
</dbReference>
<keyword evidence="8" id="KW-1185">Reference proteome</keyword>
<sequence>MDYISQYKLAFTVCLIIWAVILKFVVSKVLKRKYIKKGVDKRYLVNNVKNTINFALILTLVVFWSTELQHFALSIAAFVVAIVIATKEIIQCIIGFIYLSTSAPFRIGDWIQVNDTCGEVSEIDWAKVTLLEVDLDTYSYTGKTIYLPNSLLMMKSIRNLNFMRRYVNHSFNIVREDKGVMPIDLVAKLQSNAEDYCKRFKEVAERYNTLIENRLEVKIPGPAPNISVSTTDLGRIKISISIFCPIEEAIEIEQKLTADFFSIWQFNES</sequence>
<dbReference type="GO" id="GO:0016020">
    <property type="term" value="C:membrane"/>
    <property type="evidence" value="ECO:0007669"/>
    <property type="project" value="UniProtKB-SubCell"/>
</dbReference>